<sequence length="95" mass="10541">MPVVLQCFTHRSHFWWGLATLSVLWGRSSPAGSNCHLPEESTHFSVLEQCYSGNPVCTELSRSAQGTEFKWHSSITEVGEMTSGVQLHSCSIEDV</sequence>
<evidence type="ECO:0000256" key="1">
    <source>
        <dbReference type="SAM" id="SignalP"/>
    </source>
</evidence>
<protein>
    <submittedName>
        <fullName evidence="2">Uncharacterized protein</fullName>
    </submittedName>
</protein>
<keyword evidence="1" id="KW-0732">Signal</keyword>
<dbReference type="EMBL" id="JAGXEW010000278">
    <property type="protein sequence ID" value="KAK1142224.1"/>
    <property type="molecule type" value="Genomic_DNA"/>
</dbReference>
<reference evidence="2" key="1">
    <citation type="submission" date="2022-02" db="EMBL/GenBank/DDBJ databases">
        <title>Atlantic sturgeon de novo genome assembly.</title>
        <authorList>
            <person name="Stock M."/>
            <person name="Klopp C."/>
            <person name="Guiguen Y."/>
            <person name="Cabau C."/>
            <person name="Parinello H."/>
            <person name="Santidrian Yebra-Pimentel E."/>
            <person name="Kuhl H."/>
            <person name="Dirks R.P."/>
            <person name="Guessner J."/>
            <person name="Wuertz S."/>
            <person name="Du K."/>
            <person name="Schartl M."/>
        </authorList>
    </citation>
    <scope>NUCLEOTIDE SEQUENCE</scope>
    <source>
        <strain evidence="2">STURGEONOMICS-FGT-2020</strain>
        <tissue evidence="2">Whole blood</tissue>
    </source>
</reference>
<name>A0AAD8CF15_ACIOX</name>
<evidence type="ECO:0000313" key="3">
    <source>
        <dbReference type="Proteomes" id="UP001230051"/>
    </source>
</evidence>
<feature type="signal peptide" evidence="1">
    <location>
        <begin position="1"/>
        <end position="30"/>
    </location>
</feature>
<comment type="caution">
    <text evidence="2">The sequence shown here is derived from an EMBL/GenBank/DDBJ whole genome shotgun (WGS) entry which is preliminary data.</text>
</comment>
<accession>A0AAD8CF15</accession>
<dbReference type="Proteomes" id="UP001230051">
    <property type="component" value="Unassembled WGS sequence"/>
</dbReference>
<gene>
    <name evidence="2" type="ORF">AOXY_G36961</name>
</gene>
<proteinExistence type="predicted"/>
<keyword evidence="3" id="KW-1185">Reference proteome</keyword>
<evidence type="ECO:0000313" key="2">
    <source>
        <dbReference type="EMBL" id="KAK1142224.1"/>
    </source>
</evidence>
<feature type="chain" id="PRO_5042096188" evidence="1">
    <location>
        <begin position="31"/>
        <end position="95"/>
    </location>
</feature>
<organism evidence="2 3">
    <name type="scientific">Acipenser oxyrinchus oxyrinchus</name>
    <dbReference type="NCBI Taxonomy" id="40147"/>
    <lineage>
        <taxon>Eukaryota</taxon>
        <taxon>Metazoa</taxon>
        <taxon>Chordata</taxon>
        <taxon>Craniata</taxon>
        <taxon>Vertebrata</taxon>
        <taxon>Euteleostomi</taxon>
        <taxon>Actinopterygii</taxon>
        <taxon>Chondrostei</taxon>
        <taxon>Acipenseriformes</taxon>
        <taxon>Acipenseridae</taxon>
        <taxon>Acipenser</taxon>
    </lineage>
</organism>
<dbReference type="AlphaFoldDB" id="A0AAD8CF15"/>